<keyword evidence="5 6" id="KW-0238">DNA-binding</keyword>
<dbReference type="SMART" id="SM00980">
    <property type="entry name" value="THAP"/>
    <property type="match status" value="1"/>
</dbReference>
<evidence type="ECO:0000256" key="7">
    <source>
        <dbReference type="SAM" id="MobiDB-lite"/>
    </source>
</evidence>
<evidence type="ECO:0000256" key="1">
    <source>
        <dbReference type="ARBA" id="ARBA00001968"/>
    </source>
</evidence>
<protein>
    <submittedName>
        <fullName evidence="10">Uncharacterized protein LOC113209056</fullName>
    </submittedName>
</protein>
<dbReference type="InterPro" id="IPR038441">
    <property type="entry name" value="THAP_Znf_sf"/>
</dbReference>
<dbReference type="KEGG" id="foc:113209056"/>
<accession>A0A6J1SS75</accession>
<dbReference type="Proteomes" id="UP000504606">
    <property type="component" value="Unplaced"/>
</dbReference>
<organism evidence="9 10">
    <name type="scientific">Frankliniella occidentalis</name>
    <name type="common">Western flower thrips</name>
    <name type="synonym">Euthrips occidentalis</name>
    <dbReference type="NCBI Taxonomy" id="133901"/>
    <lineage>
        <taxon>Eukaryota</taxon>
        <taxon>Metazoa</taxon>
        <taxon>Ecdysozoa</taxon>
        <taxon>Arthropoda</taxon>
        <taxon>Hexapoda</taxon>
        <taxon>Insecta</taxon>
        <taxon>Pterygota</taxon>
        <taxon>Neoptera</taxon>
        <taxon>Paraneoptera</taxon>
        <taxon>Thysanoptera</taxon>
        <taxon>Terebrantia</taxon>
        <taxon>Thripoidea</taxon>
        <taxon>Thripidae</taxon>
        <taxon>Frankliniella</taxon>
    </lineage>
</organism>
<feature type="domain" description="THAP-type" evidence="8">
    <location>
        <begin position="1"/>
        <end position="80"/>
    </location>
</feature>
<dbReference type="Pfam" id="PF13613">
    <property type="entry name" value="HTH_Tnp_4"/>
    <property type="match status" value="1"/>
</dbReference>
<dbReference type="Pfam" id="PF05485">
    <property type="entry name" value="THAP"/>
    <property type="match status" value="1"/>
</dbReference>
<dbReference type="Pfam" id="PF13359">
    <property type="entry name" value="DDE_Tnp_4"/>
    <property type="match status" value="1"/>
</dbReference>
<keyword evidence="3 6" id="KW-0863">Zinc-finger</keyword>
<evidence type="ECO:0000256" key="3">
    <source>
        <dbReference type="ARBA" id="ARBA00022771"/>
    </source>
</evidence>
<dbReference type="SUPFAM" id="SSF57716">
    <property type="entry name" value="Glucocorticoid receptor-like (DNA-binding domain)"/>
    <property type="match status" value="1"/>
</dbReference>
<evidence type="ECO:0000256" key="6">
    <source>
        <dbReference type="PROSITE-ProRule" id="PRU00309"/>
    </source>
</evidence>
<dbReference type="GeneID" id="113209056"/>
<evidence type="ECO:0000313" key="9">
    <source>
        <dbReference type="Proteomes" id="UP000504606"/>
    </source>
</evidence>
<dbReference type="InterPro" id="IPR027806">
    <property type="entry name" value="HARBI1_dom"/>
</dbReference>
<evidence type="ECO:0000256" key="4">
    <source>
        <dbReference type="ARBA" id="ARBA00022833"/>
    </source>
</evidence>
<keyword evidence="2" id="KW-0479">Metal-binding</keyword>
<dbReference type="AlphaFoldDB" id="A0A6J1SS75"/>
<dbReference type="InterPro" id="IPR027805">
    <property type="entry name" value="Transposase_HTH_dom"/>
</dbReference>
<keyword evidence="9" id="KW-1185">Reference proteome</keyword>
<comment type="cofactor">
    <cofactor evidence="1">
        <name>a divalent metal cation</name>
        <dbReference type="ChEBI" id="CHEBI:60240"/>
    </cofactor>
</comment>
<gene>
    <name evidence="10" type="primary">LOC113209056</name>
</gene>
<reference evidence="10" key="1">
    <citation type="submission" date="2025-08" db="UniProtKB">
        <authorList>
            <consortium name="RefSeq"/>
        </authorList>
    </citation>
    <scope>IDENTIFICATION</scope>
    <source>
        <tissue evidence="10">Whole organism</tissue>
    </source>
</reference>
<evidence type="ECO:0000256" key="2">
    <source>
        <dbReference type="ARBA" id="ARBA00022723"/>
    </source>
</evidence>
<dbReference type="RefSeq" id="XP_026282180.1">
    <property type="nucleotide sequence ID" value="XM_026426395.2"/>
</dbReference>
<dbReference type="PROSITE" id="PS50950">
    <property type="entry name" value="ZF_THAP"/>
    <property type="match status" value="1"/>
</dbReference>
<proteinExistence type="predicted"/>
<keyword evidence="4" id="KW-0862">Zinc</keyword>
<dbReference type="PANTHER" id="PTHR23080">
    <property type="entry name" value="THAP DOMAIN PROTEIN"/>
    <property type="match status" value="1"/>
</dbReference>
<dbReference type="OrthoDB" id="7331812at2759"/>
<dbReference type="GO" id="GO:0008270">
    <property type="term" value="F:zinc ion binding"/>
    <property type="evidence" value="ECO:0007669"/>
    <property type="project" value="UniProtKB-KW"/>
</dbReference>
<evidence type="ECO:0000259" key="8">
    <source>
        <dbReference type="PROSITE" id="PS50950"/>
    </source>
</evidence>
<dbReference type="SMART" id="SM00692">
    <property type="entry name" value="DM3"/>
    <property type="match status" value="1"/>
</dbReference>
<sequence>MVRKCSVLHCQENSRFTFPSNKQLRKKWLVAINRPDFEPNSQAGICEKHFNPSDFITEGAYTGVILTRKKLRRGVVPSREVDYRTPTKKSRLEDSSDEPLSRTVSAEDTLLERQESDLGVEELICEDAVEVECGSVEIITDTITEENSGKVDVACGPDYTRMHDVQTQTMFNVAPYTIRDLMFKPEQLNDLTGISSYKLFTLIYQSLVPGLQHIEYRNSKVYNVSHEDQLFLTLWKLRKATTDIELGIHFGIGHTTVSNIFYSFIKFMADQWGKLNLWPSRQLVDYYMPSGFKKQYPSTRVIVDGTEFPIEKPINPWAQQASFSTYKNGNTLKAMVGGTPSGLISYVTECYGGSVSDRQITERSELLRLCQKGDSIMADRGFNVQDLFAPQSVSINIPHFLKGKDHLPNSVIMKDRKLASKRVHIERLIGHTKTYKILQTKLQHSHVSIGSEIFFVCVMLTNFKNNIVSSEA</sequence>
<feature type="region of interest" description="Disordered" evidence="7">
    <location>
        <begin position="77"/>
        <end position="108"/>
    </location>
</feature>
<name>A0A6J1SS75_FRAOC</name>
<dbReference type="Gene3D" id="6.20.210.20">
    <property type="entry name" value="THAP domain"/>
    <property type="match status" value="1"/>
</dbReference>
<feature type="compositionally biased region" description="Basic and acidic residues" evidence="7">
    <location>
        <begin position="79"/>
        <end position="94"/>
    </location>
</feature>
<evidence type="ECO:0000313" key="10">
    <source>
        <dbReference type="RefSeq" id="XP_026282180.1"/>
    </source>
</evidence>
<dbReference type="GO" id="GO:0003677">
    <property type="term" value="F:DNA binding"/>
    <property type="evidence" value="ECO:0007669"/>
    <property type="project" value="UniProtKB-UniRule"/>
</dbReference>
<evidence type="ECO:0000256" key="5">
    <source>
        <dbReference type="ARBA" id="ARBA00023125"/>
    </source>
</evidence>
<dbReference type="InterPro" id="IPR006612">
    <property type="entry name" value="THAP_Znf"/>
</dbReference>